<dbReference type="OrthoDB" id="4067912at2759"/>
<reference evidence="2 3" key="1">
    <citation type="journal article" date="2011" name="Proc. Natl. Acad. Sci. U.S.A.">
        <title>Evolutionary erosion of yeast sex chromosomes by mating-type switching accidents.</title>
        <authorList>
            <person name="Gordon J.L."/>
            <person name="Armisen D."/>
            <person name="Proux-Wera E."/>
            <person name="Oheigeartaigh S.S."/>
            <person name="Byrne K.P."/>
            <person name="Wolfe K.H."/>
        </authorList>
    </citation>
    <scope>NUCLEOTIDE SEQUENCE [LARGE SCALE GENOMIC DNA]</scope>
    <source>
        <strain evidence="3">ATCC MYA-139 / BCRC 22969 / CBS 8797 / CCRC 22969 / KCTC 17520 / NBRC 10181 / NCYC 3082</strain>
    </source>
</reference>
<sequence>MEEKQRVKQQSNQFNNQNPPLEHLQRQQVCMSPQNENLQYMYHLIETLRNQLIENRDQKNSILKSIGTLSTRLERDPERKRESNEKDIIIFKEFLARNKTGQGSQPIPKCEEDRTKYLALQNKHLRELLGKKTLETEASLQLLNHHESMFAEVVKHLREDIANFHSMVRLQVKSGIGNKLLPLEDEEFKIYLENTEDLQKLFELSKLYRALLKLL</sequence>
<dbReference type="eggNOG" id="ENOG502S5IA">
    <property type="taxonomic scope" value="Eukaryota"/>
</dbReference>
<dbReference type="GO" id="GO:0005783">
    <property type="term" value="C:endoplasmic reticulum"/>
    <property type="evidence" value="ECO:0007669"/>
    <property type="project" value="EnsemblFungi"/>
</dbReference>
<dbReference type="GO" id="GO:0000321">
    <property type="term" value="P:re-entry into mitotic cell cycle after pheromone arrest"/>
    <property type="evidence" value="ECO:0007669"/>
    <property type="project" value="EnsemblFungi"/>
</dbReference>
<feature type="region of interest" description="Disordered" evidence="1">
    <location>
        <begin position="1"/>
        <end position="21"/>
    </location>
</feature>
<dbReference type="AlphaFoldDB" id="J7S575"/>
<dbReference type="RefSeq" id="XP_022463222.1">
    <property type="nucleotide sequence ID" value="XM_022606536.1"/>
</dbReference>
<dbReference type="STRING" id="1071383.J7S575"/>
<proteinExistence type="predicted"/>
<dbReference type="OMA" id="HMYLLVN"/>
<evidence type="ECO:0000313" key="3">
    <source>
        <dbReference type="Proteomes" id="UP000006310"/>
    </source>
</evidence>
<protein>
    <recommendedName>
        <fullName evidence="4">Factor arrest protein 7</fullName>
    </recommendedName>
</protein>
<dbReference type="Proteomes" id="UP000006310">
    <property type="component" value="Chromosome 2"/>
</dbReference>
<organism evidence="2 3">
    <name type="scientific">Huiozyma naganishii (strain ATCC MYA-139 / BCRC 22969 / CBS 8797 / KCTC 17520 / NBRC 10181 / NCYC 3082 / Yp74L-3)</name>
    <name type="common">Yeast</name>
    <name type="synonym">Kazachstania naganishii</name>
    <dbReference type="NCBI Taxonomy" id="1071383"/>
    <lineage>
        <taxon>Eukaryota</taxon>
        <taxon>Fungi</taxon>
        <taxon>Dikarya</taxon>
        <taxon>Ascomycota</taxon>
        <taxon>Saccharomycotina</taxon>
        <taxon>Saccharomycetes</taxon>
        <taxon>Saccharomycetales</taxon>
        <taxon>Saccharomycetaceae</taxon>
        <taxon>Huiozyma</taxon>
    </lineage>
</organism>
<name>J7S575_HUIN7</name>
<gene>
    <name evidence="2" type="primary">KNAG0B05430</name>
    <name evidence="2" type="ordered locus">KNAG_0B05430</name>
</gene>
<reference evidence="3" key="2">
    <citation type="submission" date="2012-08" db="EMBL/GenBank/DDBJ databases">
        <title>Genome sequence of Kazachstania naganishii.</title>
        <authorList>
            <person name="Gordon J.L."/>
            <person name="Armisen D."/>
            <person name="Proux-Wera E."/>
            <person name="OhEigeartaigh S.S."/>
            <person name="Byrne K.P."/>
            <person name="Wolfe K.H."/>
        </authorList>
    </citation>
    <scope>NUCLEOTIDE SEQUENCE [LARGE SCALE GENOMIC DNA]</scope>
    <source>
        <strain evidence="3">ATCC MYA-139 / BCRC 22969 / CBS 8797 / CCRC 22969 / KCTC 17520 / NBRC 10181 / NCYC 3082</strain>
    </source>
</reference>
<dbReference type="KEGG" id="kng:KNAG_0B05430"/>
<accession>J7S575</accession>
<feature type="compositionally biased region" description="Low complexity" evidence="1">
    <location>
        <begin position="9"/>
        <end position="18"/>
    </location>
</feature>
<dbReference type="HOGENOM" id="CLU_103442_0_0_1"/>
<evidence type="ECO:0000256" key="1">
    <source>
        <dbReference type="SAM" id="MobiDB-lite"/>
    </source>
</evidence>
<evidence type="ECO:0000313" key="2">
    <source>
        <dbReference type="EMBL" id="CCK68976.1"/>
    </source>
</evidence>
<keyword evidence="3" id="KW-1185">Reference proteome</keyword>
<evidence type="ECO:0008006" key="4">
    <source>
        <dbReference type="Google" id="ProtNLM"/>
    </source>
</evidence>
<dbReference type="GeneID" id="34524626"/>
<dbReference type="EMBL" id="HE978315">
    <property type="protein sequence ID" value="CCK68976.1"/>
    <property type="molecule type" value="Genomic_DNA"/>
</dbReference>